<dbReference type="EMBL" id="CM003373">
    <property type="protein sequence ID" value="KOM39407.1"/>
    <property type="molecule type" value="Genomic_DNA"/>
</dbReference>
<dbReference type="STRING" id="3914.A0A0L9U9Z1"/>
<dbReference type="OMA" id="MDEMATD"/>
<dbReference type="PANTHER" id="PTHR15954">
    <property type="entry name" value="VACUOLAR PROTEIN SORTING-ASSOCIATED PROTEIN 51 HOMOLOG"/>
    <property type="match status" value="1"/>
</dbReference>
<dbReference type="InterPro" id="IPR014812">
    <property type="entry name" value="Vps51"/>
</dbReference>
<reference evidence="5" key="1">
    <citation type="journal article" date="2015" name="Proc. Natl. Acad. Sci. U.S.A.">
        <title>Genome sequencing of adzuki bean (Vigna angularis) provides insight into high starch and low fat accumulation and domestication.</title>
        <authorList>
            <person name="Yang K."/>
            <person name="Tian Z."/>
            <person name="Chen C."/>
            <person name="Luo L."/>
            <person name="Zhao B."/>
            <person name="Wang Z."/>
            <person name="Yu L."/>
            <person name="Li Y."/>
            <person name="Sun Y."/>
            <person name="Li W."/>
            <person name="Chen Y."/>
            <person name="Li Y."/>
            <person name="Zhang Y."/>
            <person name="Ai D."/>
            <person name="Zhao J."/>
            <person name="Shang C."/>
            <person name="Ma Y."/>
            <person name="Wu B."/>
            <person name="Wang M."/>
            <person name="Gao L."/>
            <person name="Sun D."/>
            <person name="Zhang P."/>
            <person name="Guo F."/>
            <person name="Wang W."/>
            <person name="Li Y."/>
            <person name="Wang J."/>
            <person name="Varshney R.K."/>
            <person name="Wang J."/>
            <person name="Ling H.Q."/>
            <person name="Wan P."/>
        </authorList>
    </citation>
    <scope>NUCLEOTIDE SEQUENCE</scope>
    <source>
        <strain evidence="5">cv. Jingnong 6</strain>
    </source>
</reference>
<keyword evidence="2" id="KW-0445">Lipid transport</keyword>
<comment type="similarity">
    <text evidence="1 2">Belongs to the VPS51 family.</text>
</comment>
<feature type="coiled-coil region" evidence="3">
    <location>
        <begin position="103"/>
        <end position="130"/>
    </location>
</feature>
<comment type="function">
    <text evidence="2">Acts as component of the GARP complex that is involved in retrograde transport from early and late endosomes to the trans-Golgi network (TGN).</text>
</comment>
<gene>
    <name evidence="4" type="ORF">LR48_Vigan03g278900</name>
</gene>
<evidence type="ECO:0000256" key="1">
    <source>
        <dbReference type="ARBA" id="ARBA00006080"/>
    </source>
</evidence>
<evidence type="ECO:0000313" key="5">
    <source>
        <dbReference type="Proteomes" id="UP000053144"/>
    </source>
</evidence>
<dbReference type="GO" id="GO:0015031">
    <property type="term" value="P:protein transport"/>
    <property type="evidence" value="ECO:0007669"/>
    <property type="project" value="UniProtKB-UniRule"/>
</dbReference>
<evidence type="ECO:0000313" key="4">
    <source>
        <dbReference type="EMBL" id="KOM39407.1"/>
    </source>
</evidence>
<keyword evidence="2" id="KW-0653">Protein transport</keyword>
<comment type="subunit">
    <text evidence="2">Component of the Golgi-associated retrograde protein (GARP) complex.</text>
</comment>
<name>A0A0L9U9Z1_PHAAN</name>
<sequence>MDIDDTLLDEKARRTRDLLASFYSPIPSASSNNPFSKHISPDDIDSSSFQPDQYMKIMARKSNLEGLLQKHVEMVAEIKNLDTDLQMLVYENYNKFICATDTIKRMKSNILGMEENMEQLLEKIMSVQSRSDSVNTSLCENREHIEKMHRTCNLLRKVQVMFYTIFIVVDEQFIYDLPDRLGKCIKSEAYADAVRFYTGSMPIFKAYGDSSFQDCKRASEEAIAIIVKNLQGKVFSDSESMQVRAEAAVLLKQLNFPVCGLFEDKATGEVGAFAYRRADYP</sequence>
<dbReference type="GO" id="GO:0032456">
    <property type="term" value="P:endocytic recycling"/>
    <property type="evidence" value="ECO:0007669"/>
    <property type="project" value="TreeGrafter"/>
</dbReference>
<dbReference type="GO" id="GO:0005829">
    <property type="term" value="C:cytosol"/>
    <property type="evidence" value="ECO:0007669"/>
    <property type="project" value="GOC"/>
</dbReference>
<dbReference type="GO" id="GO:0042147">
    <property type="term" value="P:retrograde transport, endosome to Golgi"/>
    <property type="evidence" value="ECO:0007669"/>
    <property type="project" value="UniProtKB-UniRule"/>
</dbReference>
<accession>A0A0L9U9Z1</accession>
<dbReference type="Proteomes" id="UP000053144">
    <property type="component" value="Chromosome 3"/>
</dbReference>
<dbReference type="AlphaFoldDB" id="A0A0L9U9Z1"/>
<dbReference type="GO" id="GO:0006869">
    <property type="term" value="P:lipid transport"/>
    <property type="evidence" value="ECO:0007669"/>
    <property type="project" value="UniProtKB-UniRule"/>
</dbReference>
<dbReference type="Pfam" id="PF08700">
    <property type="entry name" value="VPS51_Exo84_N"/>
    <property type="match status" value="1"/>
</dbReference>
<protein>
    <recommendedName>
        <fullName evidence="2">Vacuolar protein sorting-associated protein 51 homolog</fullName>
    </recommendedName>
</protein>
<keyword evidence="2" id="KW-0813">Transport</keyword>
<comment type="subcellular location">
    <subcellularLocation>
        <location evidence="2">Golgi apparatus</location>
        <location evidence="2">trans-Golgi network</location>
    </subcellularLocation>
</comment>
<keyword evidence="2" id="KW-0333">Golgi apparatus</keyword>
<dbReference type="GO" id="GO:0007030">
    <property type="term" value="P:Golgi organization"/>
    <property type="evidence" value="ECO:0007669"/>
    <property type="project" value="UniProtKB-UniRule"/>
</dbReference>
<dbReference type="GO" id="GO:1990745">
    <property type="term" value="C:EARP complex"/>
    <property type="evidence" value="ECO:0007669"/>
    <property type="project" value="TreeGrafter"/>
</dbReference>
<dbReference type="GO" id="GO:0007041">
    <property type="term" value="P:lysosomal transport"/>
    <property type="evidence" value="ECO:0007669"/>
    <property type="project" value="TreeGrafter"/>
</dbReference>
<evidence type="ECO:0000256" key="3">
    <source>
        <dbReference type="SAM" id="Coils"/>
    </source>
</evidence>
<dbReference type="GO" id="GO:0016020">
    <property type="term" value="C:membrane"/>
    <property type="evidence" value="ECO:0007669"/>
    <property type="project" value="TreeGrafter"/>
</dbReference>
<dbReference type="PANTHER" id="PTHR15954:SF4">
    <property type="entry name" value="VACUOLAR PROTEIN SORTING-ASSOCIATED PROTEIN 51 HOMOLOG"/>
    <property type="match status" value="1"/>
</dbReference>
<dbReference type="GO" id="GO:0000938">
    <property type="term" value="C:GARP complex"/>
    <property type="evidence" value="ECO:0007669"/>
    <property type="project" value="UniProtKB-UniRule"/>
</dbReference>
<organism evidence="4 5">
    <name type="scientific">Phaseolus angularis</name>
    <name type="common">Azuki bean</name>
    <name type="synonym">Vigna angularis</name>
    <dbReference type="NCBI Taxonomy" id="3914"/>
    <lineage>
        <taxon>Eukaryota</taxon>
        <taxon>Viridiplantae</taxon>
        <taxon>Streptophyta</taxon>
        <taxon>Embryophyta</taxon>
        <taxon>Tracheophyta</taxon>
        <taxon>Spermatophyta</taxon>
        <taxon>Magnoliopsida</taxon>
        <taxon>eudicotyledons</taxon>
        <taxon>Gunneridae</taxon>
        <taxon>Pentapetalae</taxon>
        <taxon>rosids</taxon>
        <taxon>fabids</taxon>
        <taxon>Fabales</taxon>
        <taxon>Fabaceae</taxon>
        <taxon>Papilionoideae</taxon>
        <taxon>50 kb inversion clade</taxon>
        <taxon>NPAAA clade</taxon>
        <taxon>indigoferoid/millettioid clade</taxon>
        <taxon>Phaseoleae</taxon>
        <taxon>Vigna</taxon>
    </lineage>
</organism>
<keyword evidence="3" id="KW-0175">Coiled coil</keyword>
<evidence type="ECO:0000256" key="2">
    <source>
        <dbReference type="RuleBase" id="RU368010"/>
    </source>
</evidence>
<dbReference type="GO" id="GO:0048193">
    <property type="term" value="P:Golgi vesicle transport"/>
    <property type="evidence" value="ECO:0007669"/>
    <property type="project" value="TreeGrafter"/>
</dbReference>
<proteinExistence type="inferred from homology"/>
<dbReference type="Gramene" id="KOM39407">
    <property type="protein sequence ID" value="KOM39407"/>
    <property type="gene ID" value="LR48_Vigan03g278900"/>
</dbReference>